<evidence type="ECO:0000259" key="1">
    <source>
        <dbReference type="PROSITE" id="PS50206"/>
    </source>
</evidence>
<dbReference type="SMART" id="SM00450">
    <property type="entry name" value="RHOD"/>
    <property type="match status" value="1"/>
</dbReference>
<dbReference type="CDD" id="cd00158">
    <property type="entry name" value="RHOD"/>
    <property type="match status" value="1"/>
</dbReference>
<dbReference type="Proteomes" id="UP001229862">
    <property type="component" value="Chromosome"/>
</dbReference>
<dbReference type="InterPro" id="IPR001763">
    <property type="entry name" value="Rhodanese-like_dom"/>
</dbReference>
<dbReference type="Gene3D" id="1.10.10.10">
    <property type="entry name" value="Winged helix-like DNA-binding domain superfamily/Winged helix DNA-binding domain"/>
    <property type="match status" value="1"/>
</dbReference>
<dbReference type="PANTHER" id="PTHR43031">
    <property type="entry name" value="FAD-DEPENDENT OXIDOREDUCTASE"/>
    <property type="match status" value="1"/>
</dbReference>
<dbReference type="PROSITE" id="PS00380">
    <property type="entry name" value="RHODANESE_1"/>
    <property type="match status" value="1"/>
</dbReference>
<sequence length="228" mass="25355">MNDKSLMPSPGFKQHVNAQFALIAQALASPQRLEILDYLAQTERSVEELSQLANLTVANTSRHLQTLKQAALVNVRTDGKRRCYRLAGDDVVQLIASLRRTAELHLAEVERLAHTYLTDKQAMEAISAEELLTRIQRDEVTVLDVRPQAEYAAGHIPGAIHLLPEEVAERLHELDDSKTIVAYCRGPYCVYSYQMVQALRGHGINAIRLVDGLPEWKAAGLPVQATPT</sequence>
<dbReference type="InterPro" id="IPR036390">
    <property type="entry name" value="WH_DNA-bd_sf"/>
</dbReference>
<dbReference type="InterPro" id="IPR001845">
    <property type="entry name" value="HTH_ArsR_DNA-bd_dom"/>
</dbReference>
<dbReference type="Pfam" id="PF00581">
    <property type="entry name" value="Rhodanese"/>
    <property type="match status" value="1"/>
</dbReference>
<dbReference type="SMART" id="SM00418">
    <property type="entry name" value="HTH_ARSR"/>
    <property type="match status" value="1"/>
</dbReference>
<dbReference type="PRINTS" id="PR00778">
    <property type="entry name" value="HTHARSR"/>
</dbReference>
<feature type="domain" description="HTH arsR-type" evidence="2">
    <location>
        <begin position="12"/>
        <end position="106"/>
    </location>
</feature>
<dbReference type="Pfam" id="PF01022">
    <property type="entry name" value="HTH_5"/>
    <property type="match status" value="1"/>
</dbReference>
<proteinExistence type="predicted"/>
<dbReference type="InterPro" id="IPR036873">
    <property type="entry name" value="Rhodanese-like_dom_sf"/>
</dbReference>
<name>A0AA51MRA7_9GAMM</name>
<protein>
    <submittedName>
        <fullName evidence="3">Metalloregulator ArsR/SmtB family transcription factor</fullName>
    </submittedName>
</protein>
<dbReference type="PROSITE" id="PS50987">
    <property type="entry name" value="HTH_ARSR_2"/>
    <property type="match status" value="1"/>
</dbReference>
<dbReference type="PANTHER" id="PTHR43031:SF1">
    <property type="entry name" value="PYRIDINE NUCLEOTIDE-DISULPHIDE OXIDOREDUCTASE"/>
    <property type="match status" value="1"/>
</dbReference>
<organism evidence="3">
    <name type="scientific">Thiothrix subterranea</name>
    <dbReference type="NCBI Taxonomy" id="2735563"/>
    <lineage>
        <taxon>Bacteria</taxon>
        <taxon>Pseudomonadati</taxon>
        <taxon>Pseudomonadota</taxon>
        <taxon>Gammaproteobacteria</taxon>
        <taxon>Thiotrichales</taxon>
        <taxon>Thiotrichaceae</taxon>
        <taxon>Thiothrix</taxon>
    </lineage>
</organism>
<gene>
    <name evidence="3" type="ORF">RCG00_09700</name>
</gene>
<dbReference type="GO" id="GO:0004792">
    <property type="term" value="F:thiosulfate-cyanide sulfurtransferase activity"/>
    <property type="evidence" value="ECO:0007669"/>
    <property type="project" value="InterPro"/>
</dbReference>
<dbReference type="SUPFAM" id="SSF52821">
    <property type="entry name" value="Rhodanese/Cell cycle control phosphatase"/>
    <property type="match status" value="1"/>
</dbReference>
<dbReference type="InterPro" id="IPR050229">
    <property type="entry name" value="GlpE_sulfurtransferase"/>
</dbReference>
<dbReference type="EMBL" id="CP133217">
    <property type="protein sequence ID" value="WML88635.1"/>
    <property type="molecule type" value="Genomic_DNA"/>
</dbReference>
<reference evidence="3" key="1">
    <citation type="submission" date="2023-08" db="EMBL/GenBank/DDBJ databases">
        <title>New molecular markers tilS and rpoB for phylogenetic and monitoring studies of the genus Thiothrix biodiversity.</title>
        <authorList>
            <person name="Ravin N.V."/>
            <person name="Smolyakov D."/>
            <person name="Markov N.D."/>
            <person name="Beletsky A.V."/>
            <person name="Mardanov A.V."/>
            <person name="Rudenko T.S."/>
            <person name="Grabovich M.Y."/>
        </authorList>
    </citation>
    <scope>NUCLEOTIDE SEQUENCE</scope>
    <source>
        <strain evidence="3">DNT52</strain>
    </source>
</reference>
<dbReference type="InterPro" id="IPR001307">
    <property type="entry name" value="Thiosulphate_STrfase_CS"/>
</dbReference>
<feature type="domain" description="Rhodanese" evidence="1">
    <location>
        <begin position="136"/>
        <end position="225"/>
    </location>
</feature>
<dbReference type="InterPro" id="IPR036388">
    <property type="entry name" value="WH-like_DNA-bd_sf"/>
</dbReference>
<dbReference type="AlphaFoldDB" id="A0AA51MRA7"/>
<accession>A0AA51MRA7</accession>
<dbReference type="GO" id="GO:0003700">
    <property type="term" value="F:DNA-binding transcription factor activity"/>
    <property type="evidence" value="ECO:0007669"/>
    <property type="project" value="InterPro"/>
</dbReference>
<evidence type="ECO:0000313" key="3">
    <source>
        <dbReference type="EMBL" id="WML88635.1"/>
    </source>
</evidence>
<dbReference type="RefSeq" id="WP_308872430.1">
    <property type="nucleotide sequence ID" value="NZ_CP133217.1"/>
</dbReference>
<dbReference type="InterPro" id="IPR011991">
    <property type="entry name" value="ArsR-like_HTH"/>
</dbReference>
<dbReference type="CDD" id="cd00090">
    <property type="entry name" value="HTH_ARSR"/>
    <property type="match status" value="1"/>
</dbReference>
<dbReference type="PROSITE" id="PS50206">
    <property type="entry name" value="RHODANESE_3"/>
    <property type="match status" value="1"/>
</dbReference>
<dbReference type="NCBIfam" id="NF033788">
    <property type="entry name" value="HTH_metalloreg"/>
    <property type="match status" value="1"/>
</dbReference>
<dbReference type="Gene3D" id="3.40.250.10">
    <property type="entry name" value="Rhodanese-like domain"/>
    <property type="match status" value="1"/>
</dbReference>
<evidence type="ECO:0000259" key="2">
    <source>
        <dbReference type="PROSITE" id="PS50987"/>
    </source>
</evidence>
<dbReference type="SUPFAM" id="SSF46785">
    <property type="entry name" value="Winged helix' DNA-binding domain"/>
    <property type="match status" value="1"/>
</dbReference>